<dbReference type="PROSITE" id="PS00028">
    <property type="entry name" value="ZINC_FINGER_C2H2_1"/>
    <property type="match status" value="1"/>
</dbReference>
<dbReference type="InterPro" id="IPR056248">
    <property type="entry name" value="RBD_DEAH11/12"/>
</dbReference>
<dbReference type="GO" id="GO:0043161">
    <property type="term" value="P:proteasome-mediated ubiquitin-dependent protein catabolic process"/>
    <property type="evidence" value="ECO:0007669"/>
    <property type="project" value="TreeGrafter"/>
</dbReference>
<protein>
    <recommendedName>
        <fullName evidence="8">RING-type domain-containing protein</fullName>
    </recommendedName>
</protein>
<dbReference type="Pfam" id="PF01485">
    <property type="entry name" value="IBR"/>
    <property type="match status" value="2"/>
</dbReference>
<dbReference type="SUPFAM" id="SSF57850">
    <property type="entry name" value="RING/U-box"/>
    <property type="match status" value="2"/>
</dbReference>
<dbReference type="InterPro" id="IPR002867">
    <property type="entry name" value="IBR_dom"/>
</dbReference>
<dbReference type="Proteomes" id="UP001279734">
    <property type="component" value="Unassembled WGS sequence"/>
</dbReference>
<dbReference type="EMBL" id="BSYO01000014">
    <property type="protein sequence ID" value="GMH14654.1"/>
    <property type="molecule type" value="Genomic_DNA"/>
</dbReference>
<dbReference type="Pfam" id="PF24641">
    <property type="entry name" value="KH_DEAH11_2nd"/>
    <property type="match status" value="1"/>
</dbReference>
<dbReference type="PANTHER" id="PTHR22770">
    <property type="entry name" value="UBIQUITIN CONJUGATING ENZYME 7 INTERACTING PROTEIN-RELATED"/>
    <property type="match status" value="1"/>
</dbReference>
<dbReference type="GO" id="GO:0000151">
    <property type="term" value="C:ubiquitin ligase complex"/>
    <property type="evidence" value="ECO:0007669"/>
    <property type="project" value="TreeGrafter"/>
</dbReference>
<dbReference type="GO" id="GO:0043130">
    <property type="term" value="F:ubiquitin binding"/>
    <property type="evidence" value="ECO:0007669"/>
    <property type="project" value="TreeGrafter"/>
</dbReference>
<comment type="pathway">
    <text evidence="1">Protein modification; protein ubiquitination.</text>
</comment>
<evidence type="ECO:0000256" key="7">
    <source>
        <dbReference type="ARBA" id="ARBA00022833"/>
    </source>
</evidence>
<dbReference type="PROSITE" id="PS00518">
    <property type="entry name" value="ZF_RING_1"/>
    <property type="match status" value="1"/>
</dbReference>
<dbReference type="InterPro" id="IPR036612">
    <property type="entry name" value="KH_dom_type_1_sf"/>
</dbReference>
<dbReference type="Pfam" id="PF24638">
    <property type="entry name" value="KH_DEAH11_1st"/>
    <property type="match status" value="1"/>
</dbReference>
<dbReference type="GO" id="GO:0004842">
    <property type="term" value="F:ubiquitin-protein transferase activity"/>
    <property type="evidence" value="ECO:0007669"/>
    <property type="project" value="TreeGrafter"/>
</dbReference>
<name>A0AAD3XS58_NEPGR</name>
<comment type="caution">
    <text evidence="9">The sequence shown here is derived from an EMBL/GenBank/DDBJ whole genome shotgun (WGS) entry which is preliminary data.</text>
</comment>
<dbReference type="SMART" id="SM00647">
    <property type="entry name" value="IBR"/>
    <property type="match status" value="2"/>
</dbReference>
<dbReference type="InterPro" id="IPR056246">
    <property type="entry name" value="KH_DEAH11/12_1st"/>
</dbReference>
<dbReference type="SUPFAM" id="SSF54791">
    <property type="entry name" value="Eukaryotic type KH-domain (KH-domain type I)"/>
    <property type="match status" value="1"/>
</dbReference>
<evidence type="ECO:0000313" key="9">
    <source>
        <dbReference type="EMBL" id="GMH14654.1"/>
    </source>
</evidence>
<dbReference type="Gene3D" id="3.30.40.10">
    <property type="entry name" value="Zinc/RING finger domain, C3HC4 (zinc finger)"/>
    <property type="match status" value="1"/>
</dbReference>
<dbReference type="CDD" id="cd20335">
    <property type="entry name" value="BRcat_RBR"/>
    <property type="match status" value="1"/>
</dbReference>
<dbReference type="InterPro" id="IPR013083">
    <property type="entry name" value="Znf_RING/FYVE/PHD"/>
</dbReference>
<dbReference type="AlphaFoldDB" id="A0AAD3XS58"/>
<gene>
    <name evidence="9" type="ORF">Nepgr_016495</name>
</gene>
<evidence type="ECO:0000256" key="1">
    <source>
        <dbReference type="ARBA" id="ARBA00004906"/>
    </source>
</evidence>
<dbReference type="PANTHER" id="PTHR22770:SF13">
    <property type="entry name" value="RING-TYPE DOMAIN-CONTAINING PROTEIN"/>
    <property type="match status" value="1"/>
</dbReference>
<evidence type="ECO:0000313" key="10">
    <source>
        <dbReference type="Proteomes" id="UP001279734"/>
    </source>
</evidence>
<keyword evidence="7" id="KW-0862">Zinc</keyword>
<evidence type="ECO:0000256" key="3">
    <source>
        <dbReference type="ARBA" id="ARBA00022723"/>
    </source>
</evidence>
<dbReference type="InterPro" id="IPR056244">
    <property type="entry name" value="RRM_DEAH11/12"/>
</dbReference>
<evidence type="ECO:0000259" key="8">
    <source>
        <dbReference type="PROSITE" id="PS51873"/>
    </source>
</evidence>
<keyword evidence="2" id="KW-0808">Transferase</keyword>
<dbReference type="Pfam" id="PF24471">
    <property type="entry name" value="KH_DEAH11"/>
    <property type="match status" value="1"/>
</dbReference>
<dbReference type="PROSITE" id="PS51873">
    <property type="entry name" value="TRIAD"/>
    <property type="match status" value="1"/>
</dbReference>
<organism evidence="9 10">
    <name type="scientific">Nepenthes gracilis</name>
    <name type="common">Slender pitcher plant</name>
    <dbReference type="NCBI Taxonomy" id="150966"/>
    <lineage>
        <taxon>Eukaryota</taxon>
        <taxon>Viridiplantae</taxon>
        <taxon>Streptophyta</taxon>
        <taxon>Embryophyta</taxon>
        <taxon>Tracheophyta</taxon>
        <taxon>Spermatophyta</taxon>
        <taxon>Magnoliopsida</taxon>
        <taxon>eudicotyledons</taxon>
        <taxon>Gunneridae</taxon>
        <taxon>Pentapetalae</taxon>
        <taxon>Caryophyllales</taxon>
        <taxon>Nepenthaceae</taxon>
        <taxon>Nepenthes</taxon>
    </lineage>
</organism>
<keyword evidence="6" id="KW-0833">Ubl conjugation pathway</keyword>
<dbReference type="Pfam" id="PF24475">
    <property type="entry name" value="RBD_DEAH11"/>
    <property type="match status" value="1"/>
</dbReference>
<evidence type="ECO:0000256" key="5">
    <source>
        <dbReference type="ARBA" id="ARBA00022771"/>
    </source>
</evidence>
<dbReference type="GO" id="GO:0003723">
    <property type="term" value="F:RNA binding"/>
    <property type="evidence" value="ECO:0007669"/>
    <property type="project" value="InterPro"/>
</dbReference>
<evidence type="ECO:0000256" key="2">
    <source>
        <dbReference type="ARBA" id="ARBA00022679"/>
    </source>
</evidence>
<dbReference type="Pfam" id="PF24637">
    <property type="entry name" value="RRM_DEAH11"/>
    <property type="match status" value="1"/>
</dbReference>
<accession>A0AAD3XS58</accession>
<proteinExistence type="predicted"/>
<evidence type="ECO:0000256" key="4">
    <source>
        <dbReference type="ARBA" id="ARBA00022737"/>
    </source>
</evidence>
<keyword evidence="4" id="KW-0677">Repeat</keyword>
<dbReference type="InterPro" id="IPR051628">
    <property type="entry name" value="LUBAC_E3_Ligases"/>
</dbReference>
<dbReference type="InterPro" id="IPR044066">
    <property type="entry name" value="TRIAD_supradom"/>
</dbReference>
<keyword evidence="5" id="KW-0863">Zinc-finger</keyword>
<evidence type="ECO:0000256" key="6">
    <source>
        <dbReference type="ARBA" id="ARBA00022786"/>
    </source>
</evidence>
<sequence length="811" mass="91805">MVVLSSRSFAESQTVVLFCLISRIRTLCLDERIGIEVDVDNNEIQLFAPAHAMEMVLDNVKTALHCERKWLQNECIEKCLYPGGPGVSSPVALLGAGAEIKHLELDKRSLTVDVFCSDVDAVDDKELISCIENYSHGVCAIHKFTGHGPESEDKRKWGSITFLTPDAANRATELKNFEFSNALLTINLSGATFGIDRAFSFPAVTAKVYWPRRYSKGVGIVTCETHDVHFIVEDFSNLLIGEKYVRCEVSTKYSDKVVIRGIEKEYSEDEILDVLRNATRRRILDFFLVRGDAIDDPPCNACEEALFREVSLFMPKGSHHINYCRVQVFPPEPKDSSMRALVTFDGRLHLEAAKALEQIEGKVLPGCLSWQKIKCQRLFHSSVSCPPPVYHVIKRQLDILIASFRHQKGAECILDRNHNGSYRVKISANATKIVAEIRQPLEQLMRGKTITHASLMPTVLQPLFSKDGIALMQSLQQETRTYIFFDRQSHNVRIFGPPEKIVIAEKRLTQCLLDLNENKQMEIVLRGSTLPPDLMKDVVKKFGPNLHGLKDIVPEADVTLNTRRHVISIRGDKESKQKLEEVVYERTQTSADSTEICDNKNTCPICLCDVEDQYQLQNCMHFFCNLCLVEQCESAMRNHDCFPICCAHEGCGASIWLSDLRNLLSNEKLEELFRASLGAFVASSGGVYRFCPSPDCPCIYRVASGTFGDAFICGACYVTTCTRCHLEYHPHVSCEKYREFKEDPDSSLKEWCKGKDNVKSCPVCRYTIEKVEGCNHIECKCGRHICWVCLDYFHNSDDCYTHLRTIHQTII</sequence>
<dbReference type="GO" id="GO:0008270">
    <property type="term" value="F:zinc ion binding"/>
    <property type="evidence" value="ECO:0007669"/>
    <property type="project" value="UniProtKB-KW"/>
</dbReference>
<dbReference type="Gene3D" id="1.20.120.1750">
    <property type="match status" value="1"/>
</dbReference>
<dbReference type="GO" id="GO:0097039">
    <property type="term" value="P:protein linear polyubiquitination"/>
    <property type="evidence" value="ECO:0007669"/>
    <property type="project" value="TreeGrafter"/>
</dbReference>
<dbReference type="InterPro" id="IPR013087">
    <property type="entry name" value="Znf_C2H2_type"/>
</dbReference>
<feature type="domain" description="RING-type" evidence="8">
    <location>
        <begin position="599"/>
        <end position="806"/>
    </location>
</feature>
<keyword evidence="10" id="KW-1185">Reference proteome</keyword>
<reference evidence="9" key="1">
    <citation type="submission" date="2023-05" db="EMBL/GenBank/DDBJ databases">
        <title>Nepenthes gracilis genome sequencing.</title>
        <authorList>
            <person name="Fukushima K."/>
        </authorList>
    </citation>
    <scope>NUCLEOTIDE SEQUENCE</scope>
    <source>
        <strain evidence="9">SING2019-196</strain>
    </source>
</reference>
<dbReference type="InterPro" id="IPR017907">
    <property type="entry name" value="Znf_RING_CS"/>
</dbReference>
<keyword evidence="3" id="KW-0479">Metal-binding</keyword>
<dbReference type="FunFam" id="1.20.120.1750:FF:000020">
    <property type="entry name" value="ATP-dependent RNA helicase DEAH12 chloroplastic"/>
    <property type="match status" value="1"/>
</dbReference>
<dbReference type="InterPro" id="IPR056247">
    <property type="entry name" value="KH_DEAH11/12_2nd"/>
</dbReference>
<dbReference type="InterPro" id="IPR056245">
    <property type="entry name" value="KH_DEAH11/12"/>
</dbReference>